<dbReference type="Pfam" id="PF08486">
    <property type="entry name" value="SpoIID"/>
    <property type="match status" value="1"/>
</dbReference>
<dbReference type="InterPro" id="IPR013693">
    <property type="entry name" value="SpoIID/LytB_N"/>
</dbReference>
<reference evidence="3 4" key="1">
    <citation type="submission" date="2018-09" db="EMBL/GenBank/DDBJ databases">
        <title>Paenibacillus aracenensis nov. sp. isolated from a cave in southern Spain.</title>
        <authorList>
            <person name="Jurado V."/>
            <person name="Gutierrez-Patricio S."/>
            <person name="Gonzalez-Pimentel J.L."/>
            <person name="Miller A.Z."/>
            <person name="Laiz L."/>
            <person name="Saiz-Jimenez C."/>
        </authorList>
    </citation>
    <scope>NUCLEOTIDE SEQUENCE [LARGE SCALE GENOMIC DNA]</scope>
    <source>
        <strain evidence="3 4">JCM 19203</strain>
    </source>
</reference>
<dbReference type="InterPro" id="IPR013486">
    <property type="entry name" value="SpoIID/LytB"/>
</dbReference>
<feature type="region of interest" description="Disordered" evidence="1">
    <location>
        <begin position="23"/>
        <end position="68"/>
    </location>
</feature>
<dbReference type="InterPro" id="IPR014225">
    <property type="entry name" value="Spore_II_D_firmicutes"/>
</dbReference>
<dbReference type="Proteomes" id="UP000267798">
    <property type="component" value="Unassembled WGS sequence"/>
</dbReference>
<evidence type="ECO:0000256" key="1">
    <source>
        <dbReference type="SAM" id="MobiDB-lite"/>
    </source>
</evidence>
<dbReference type="GO" id="GO:0030435">
    <property type="term" value="P:sporulation resulting in formation of a cellular spore"/>
    <property type="evidence" value="ECO:0007669"/>
    <property type="project" value="InterPro"/>
</dbReference>
<evidence type="ECO:0000259" key="2">
    <source>
        <dbReference type="Pfam" id="PF08486"/>
    </source>
</evidence>
<name>A0A3A6PB28_9BACL</name>
<protein>
    <submittedName>
        <fullName evidence="3">Stage II sporulation protein D</fullName>
    </submittedName>
</protein>
<dbReference type="InterPro" id="IPR051922">
    <property type="entry name" value="Bact_Sporulation_Assoc"/>
</dbReference>
<dbReference type="NCBIfam" id="TIGR02870">
    <property type="entry name" value="spore_II_D"/>
    <property type="match status" value="1"/>
</dbReference>
<dbReference type="NCBIfam" id="TIGR02669">
    <property type="entry name" value="SpoIID_LytB"/>
    <property type="match status" value="1"/>
</dbReference>
<dbReference type="GO" id="GO:0030288">
    <property type="term" value="C:outer membrane-bounded periplasmic space"/>
    <property type="evidence" value="ECO:0007669"/>
    <property type="project" value="TreeGrafter"/>
</dbReference>
<keyword evidence="4" id="KW-1185">Reference proteome</keyword>
<dbReference type="OrthoDB" id="9794671at2"/>
<dbReference type="PANTHER" id="PTHR30032">
    <property type="entry name" value="N-ACETYLMURAMOYL-L-ALANINE AMIDASE-RELATED"/>
    <property type="match status" value="1"/>
</dbReference>
<accession>A0A3A6PB28</accession>
<gene>
    <name evidence="3" type="primary">spoIID</name>
    <name evidence="3" type="ORF">D3P09_25740</name>
</gene>
<proteinExistence type="predicted"/>
<evidence type="ECO:0000313" key="3">
    <source>
        <dbReference type="EMBL" id="RJX36990.1"/>
    </source>
</evidence>
<evidence type="ECO:0000313" key="4">
    <source>
        <dbReference type="Proteomes" id="UP000267798"/>
    </source>
</evidence>
<feature type="domain" description="Sporulation stage II protein D amidase enhancer LytB N-terminal" evidence="2">
    <location>
        <begin position="95"/>
        <end position="197"/>
    </location>
</feature>
<comment type="caution">
    <text evidence="3">The sequence shown here is derived from an EMBL/GenBank/DDBJ whole genome shotgun (WGS) entry which is preliminary data.</text>
</comment>
<sequence length="370" mass="40544">MRGMIMASSSAAIERGMSAEIRLPGGIPESVEPVARTSHNEKPRPAVQQVEEAPLPSAPAAQPVPAGETKTDSAELAVPAKGVLDHQRVRVYLTNRKKVESVPLETYVTGVLAAEMPVDFELEALKAQAIAARTYIVKRLSSGETASERADVLDTVQHQAYLSKDELNKRWKGQEKSANLAKLKRAIDETRGFILTYKGEPIEAAFFSTSNGFTENSEEYWTQSLPYLRSVASPWDEAISPRYEAETSFSKKELLRALGLTGKAAGSKLSIKVTQRTEGNRIKEVVVNGQSFSGREVREKLGLASSHFSWKIKEDEIVFVTYGLGHGVGMSQWGANGMAQEGKLATEILMHYYTGTKVEQASKLPIRTTS</sequence>
<dbReference type="PANTHER" id="PTHR30032:SF4">
    <property type="entry name" value="AMIDASE ENHANCER"/>
    <property type="match status" value="1"/>
</dbReference>
<dbReference type="AlphaFoldDB" id="A0A3A6PB28"/>
<organism evidence="3 4">
    <name type="scientific">Paenibacillus pinisoli</name>
    <dbReference type="NCBI Taxonomy" id="1276110"/>
    <lineage>
        <taxon>Bacteria</taxon>
        <taxon>Bacillati</taxon>
        <taxon>Bacillota</taxon>
        <taxon>Bacilli</taxon>
        <taxon>Bacillales</taxon>
        <taxon>Paenibacillaceae</taxon>
        <taxon>Paenibacillus</taxon>
    </lineage>
</organism>
<dbReference type="EMBL" id="QXQB01000008">
    <property type="protein sequence ID" value="RJX36990.1"/>
    <property type="molecule type" value="Genomic_DNA"/>
</dbReference>